<dbReference type="EMBL" id="LWMW01000133">
    <property type="protein sequence ID" value="KZX15061.1"/>
    <property type="molecule type" value="Genomic_DNA"/>
</dbReference>
<dbReference type="RefSeq" id="WP_067260289.1">
    <property type="nucleotide sequence ID" value="NZ_LWMW01000133.1"/>
</dbReference>
<dbReference type="InterPro" id="IPR014721">
    <property type="entry name" value="Ribsml_uS5_D2-typ_fold_subgr"/>
</dbReference>
<dbReference type="STRING" id="47311.MBCUT_17490"/>
<dbReference type="EC" id="2.4.2.54" evidence="5"/>
<dbReference type="SUPFAM" id="SSF55060">
    <property type="entry name" value="GHMP Kinase, C-terminal domain"/>
    <property type="match status" value="1"/>
</dbReference>
<evidence type="ECO:0000259" key="7">
    <source>
        <dbReference type="Pfam" id="PF08544"/>
    </source>
</evidence>
<keyword evidence="1" id="KW-0028">Amino-acid biosynthesis</keyword>
<keyword evidence="2 5" id="KW-0808">Transferase</keyword>
<dbReference type="Gene3D" id="3.30.70.890">
    <property type="entry name" value="GHMP kinase, C-terminal domain"/>
    <property type="match status" value="1"/>
</dbReference>
<dbReference type="InterPro" id="IPR053442">
    <property type="entry name" value="Beta-RFA-P_synthase"/>
</dbReference>
<keyword evidence="5" id="KW-0328">Glycosyltransferase</keyword>
<feature type="domain" description="GHMP kinase N-terminal" evidence="6">
    <location>
        <begin position="70"/>
        <end position="158"/>
    </location>
</feature>
<dbReference type="InterPro" id="IPR013750">
    <property type="entry name" value="GHMP_kinase_C_dom"/>
</dbReference>
<dbReference type="InterPro" id="IPR006204">
    <property type="entry name" value="GHMP_kinase_N_dom"/>
</dbReference>
<evidence type="ECO:0000313" key="8">
    <source>
        <dbReference type="EMBL" id="KZX15061.1"/>
    </source>
</evidence>
<dbReference type="GO" id="GO:0043793">
    <property type="term" value="F:beta-ribofuranosylaminobenzene 5'-phosphate synthase activity"/>
    <property type="evidence" value="ECO:0007669"/>
    <property type="project" value="UniProtKB-EC"/>
</dbReference>
<comment type="catalytic activity">
    <reaction evidence="5">
        <text>5-phospho-alpha-D-ribose 1-diphosphate + 4-hydroxybenzoate + H(+) = 4-(beta-D-ribofuranosyl)phenol 5'-phosphate + CO2 + diphosphate</text>
        <dbReference type="Rhea" id="RHEA:48556"/>
        <dbReference type="ChEBI" id="CHEBI:15378"/>
        <dbReference type="ChEBI" id="CHEBI:16526"/>
        <dbReference type="ChEBI" id="CHEBI:17879"/>
        <dbReference type="ChEBI" id="CHEBI:33019"/>
        <dbReference type="ChEBI" id="CHEBI:58017"/>
        <dbReference type="ChEBI" id="CHEBI:82767"/>
        <dbReference type="EC" id="2.4.2.54"/>
    </reaction>
</comment>
<dbReference type="OrthoDB" id="85156at2157"/>
<keyword evidence="9" id="KW-1185">Reference proteome</keyword>
<dbReference type="Pfam" id="PF08544">
    <property type="entry name" value="GHMP_kinases_C"/>
    <property type="match status" value="1"/>
</dbReference>
<evidence type="ECO:0000256" key="3">
    <source>
        <dbReference type="ARBA" id="ARBA00022741"/>
    </source>
</evidence>
<dbReference type="Gene3D" id="3.30.230.10">
    <property type="match status" value="1"/>
</dbReference>
<feature type="domain" description="GHMP kinase C-terminal" evidence="7">
    <location>
        <begin position="242"/>
        <end position="305"/>
    </location>
</feature>
<protein>
    <recommendedName>
        <fullName evidence="5">Beta-ribofuranosylaminobenzene 5'-phosphate synthase</fullName>
        <shortName evidence="5">Beta-RFA-P synthase</shortName>
        <ecNumber evidence="5">2.4.2.54</ecNumber>
    </recommendedName>
</protein>
<dbReference type="AlphaFoldDB" id="A0A166D073"/>
<dbReference type="NCBIfam" id="TIGR00144">
    <property type="entry name" value="beta_RFAP_syn"/>
    <property type="match status" value="1"/>
</dbReference>
<evidence type="ECO:0000313" key="9">
    <source>
        <dbReference type="Proteomes" id="UP000077275"/>
    </source>
</evidence>
<dbReference type="InterPro" id="IPR020568">
    <property type="entry name" value="Ribosomal_Su5_D2-typ_SF"/>
</dbReference>
<comment type="pathway">
    <text evidence="5">Cofactor biosynthesis; 5,6,7,8-tetrahydromethanopterin biosynthesis.</text>
</comment>
<comment type="caution">
    <text evidence="8">The sequence shown here is derived from an EMBL/GenBank/DDBJ whole genome shotgun (WGS) entry which is preliminary data.</text>
</comment>
<gene>
    <name evidence="8" type="primary">thrB_3</name>
    <name evidence="8" type="ORF">MBCUT_17490</name>
</gene>
<dbReference type="InterPro" id="IPR004422">
    <property type="entry name" value="RFAP_synthase"/>
</dbReference>
<dbReference type="Proteomes" id="UP000077275">
    <property type="component" value="Unassembled WGS sequence"/>
</dbReference>
<dbReference type="Pfam" id="PF00288">
    <property type="entry name" value="GHMP_kinases_N"/>
    <property type="match status" value="1"/>
</dbReference>
<reference evidence="8 9" key="1">
    <citation type="submission" date="2016-04" db="EMBL/GenBank/DDBJ databases">
        <title>Genome sequence of Methanobrevibacter cuticularis DSM 11139.</title>
        <authorList>
            <person name="Poehlein A."/>
            <person name="Seedorf H."/>
            <person name="Daniel R."/>
        </authorList>
    </citation>
    <scope>NUCLEOTIDE SEQUENCE [LARGE SCALE GENOMIC DNA]</scope>
    <source>
        <strain evidence="8 9">DSM 11139</strain>
    </source>
</reference>
<keyword evidence="4" id="KW-0067">ATP-binding</keyword>
<evidence type="ECO:0000259" key="6">
    <source>
        <dbReference type="Pfam" id="PF00288"/>
    </source>
</evidence>
<comment type="subunit">
    <text evidence="5">Homodimer.</text>
</comment>
<sequence length="340" mass="37269">MIIKTPSRLHMTLIDLNGEYGRLDGGIGLTIAKPNLVLKGEPSKGNISVDFNSHITDKNIRDTCNEKILSSASKLLSYYGIKRGFHFTVEEFYPPHSGLGSGTQISLATAKLIHEHLKKDQYASKLDNFDSEISISNLGKIIGRGGTSGIGIFSFEHGGFIIDGGHSLKEKKSFSPSSASTAKPPSLIGTYNFPKEWDIVIAIPNADTSVTGMKELDLFKKYCPVPKRDVEKLSHLILMNLLPFLLEKDIESFGNVINHIQNLGFKKVEIDLQPEKVKSLMAKMHEAGAYGVGMSSFGPTVYAITCENTTEVYNSAKEAIGNDGIVFITKAQNHGYELQE</sequence>
<dbReference type="UniPathway" id="UPA00065"/>
<dbReference type="PANTHER" id="PTHR20861">
    <property type="entry name" value="HOMOSERINE/4-DIPHOSPHOCYTIDYL-2-C-METHYL-D-ERYTHRITOL KINASE"/>
    <property type="match status" value="1"/>
</dbReference>
<comment type="function">
    <text evidence="5">Catalyzes the condensation of 4-aminobenzoate (pABA) with 5-phospho-alpha-D-ribose 1-diphosphate (PRPP) to produce beta-ribofuranosylaminobenzene 5'-phosphate (beta-RFA-P).</text>
</comment>
<dbReference type="PIRSF" id="PIRSF004884">
    <property type="entry name" value="Sugar_kin_arch"/>
    <property type="match status" value="1"/>
</dbReference>
<evidence type="ECO:0000256" key="4">
    <source>
        <dbReference type="ARBA" id="ARBA00022840"/>
    </source>
</evidence>
<dbReference type="GO" id="GO:0016301">
    <property type="term" value="F:kinase activity"/>
    <property type="evidence" value="ECO:0007669"/>
    <property type="project" value="UniProtKB-KW"/>
</dbReference>
<evidence type="ECO:0000256" key="1">
    <source>
        <dbReference type="ARBA" id="ARBA00022605"/>
    </source>
</evidence>
<organism evidence="8 9">
    <name type="scientific">Methanobrevibacter cuticularis</name>
    <dbReference type="NCBI Taxonomy" id="47311"/>
    <lineage>
        <taxon>Archaea</taxon>
        <taxon>Methanobacteriati</taxon>
        <taxon>Methanobacteriota</taxon>
        <taxon>Methanomada group</taxon>
        <taxon>Methanobacteria</taxon>
        <taxon>Methanobacteriales</taxon>
        <taxon>Methanobacteriaceae</taxon>
        <taxon>Methanobrevibacter</taxon>
    </lineage>
</organism>
<dbReference type="GO" id="GO:0005524">
    <property type="term" value="F:ATP binding"/>
    <property type="evidence" value="ECO:0007669"/>
    <property type="project" value="UniProtKB-UniRule"/>
</dbReference>
<proteinExistence type="inferred from homology"/>
<name>A0A166D073_9EURY</name>
<dbReference type="NCBIfam" id="NF040726">
    <property type="entry name" value="BetaRFA-P_synth"/>
    <property type="match status" value="1"/>
</dbReference>
<comment type="similarity">
    <text evidence="5">Belongs to the beta-RFA-P synthase family.</text>
</comment>
<dbReference type="InterPro" id="IPR036554">
    <property type="entry name" value="GHMP_kinase_C_sf"/>
</dbReference>
<keyword evidence="8" id="KW-0418">Kinase</keyword>
<dbReference type="PANTHER" id="PTHR20861:SF6">
    <property type="entry name" value="BETA-RIBOFURANOSYLPHENOL 5'-PHOSPHATE SYNTHASE"/>
    <property type="match status" value="1"/>
</dbReference>
<dbReference type="GO" id="GO:0008652">
    <property type="term" value="P:amino acid biosynthetic process"/>
    <property type="evidence" value="ECO:0007669"/>
    <property type="project" value="UniProtKB-KW"/>
</dbReference>
<dbReference type="SUPFAM" id="SSF54211">
    <property type="entry name" value="Ribosomal protein S5 domain 2-like"/>
    <property type="match status" value="1"/>
</dbReference>
<dbReference type="PATRIC" id="fig|47311.3.peg.1900"/>
<keyword evidence="3" id="KW-0547">Nucleotide-binding</keyword>
<evidence type="ECO:0000256" key="5">
    <source>
        <dbReference type="PIRNR" id="PIRNR004884"/>
    </source>
</evidence>
<accession>A0A166D073</accession>
<evidence type="ECO:0000256" key="2">
    <source>
        <dbReference type="ARBA" id="ARBA00022679"/>
    </source>
</evidence>